<keyword evidence="2" id="KW-1185">Reference proteome</keyword>
<dbReference type="AlphaFoldDB" id="A0A852ZHR0"/>
<evidence type="ECO:0000313" key="1">
    <source>
        <dbReference type="EMBL" id="NYH91182.1"/>
    </source>
</evidence>
<dbReference type="Pfam" id="PF00106">
    <property type="entry name" value="adh_short"/>
    <property type="match status" value="1"/>
</dbReference>
<dbReference type="PANTHER" id="PTHR44147">
    <property type="entry name" value="DEHYDROGENASE/REDUCTASE SDR FAMILY MEMBER 1"/>
    <property type="match status" value="1"/>
</dbReference>
<evidence type="ECO:0000313" key="2">
    <source>
        <dbReference type="Proteomes" id="UP000579605"/>
    </source>
</evidence>
<dbReference type="PANTHER" id="PTHR44147:SF2">
    <property type="entry name" value="DEHYDROGENASE_REDUCTASE SDR FAMILY MEMBER 1"/>
    <property type="match status" value="1"/>
</dbReference>
<dbReference type="Proteomes" id="UP000579605">
    <property type="component" value="Unassembled WGS sequence"/>
</dbReference>
<dbReference type="PRINTS" id="PR00081">
    <property type="entry name" value="GDHRDH"/>
</dbReference>
<proteinExistence type="predicted"/>
<reference evidence="1 2" key="1">
    <citation type="submission" date="2020-07" db="EMBL/GenBank/DDBJ databases">
        <title>Sequencing the genomes of 1000 actinobacteria strains.</title>
        <authorList>
            <person name="Klenk H.-P."/>
        </authorList>
    </citation>
    <scope>NUCLEOTIDE SEQUENCE [LARGE SCALE GENOMIC DNA]</scope>
    <source>
        <strain evidence="1 2">DSM 18448</strain>
    </source>
</reference>
<dbReference type="SUPFAM" id="SSF51735">
    <property type="entry name" value="NAD(P)-binding Rossmann-fold domains"/>
    <property type="match status" value="1"/>
</dbReference>
<name>A0A852ZHR0_9ACTN</name>
<dbReference type="InterPro" id="IPR002347">
    <property type="entry name" value="SDR_fam"/>
</dbReference>
<dbReference type="InterPro" id="IPR036291">
    <property type="entry name" value="NAD(P)-bd_dom_sf"/>
</dbReference>
<gene>
    <name evidence="1" type="ORF">F4554_003820</name>
</gene>
<accession>A0A852ZHR0</accession>
<dbReference type="RefSeq" id="WP_238341343.1">
    <property type="nucleotide sequence ID" value="NZ_BAAARR010000023.1"/>
</dbReference>
<dbReference type="EMBL" id="JACBZH010000001">
    <property type="protein sequence ID" value="NYH91182.1"/>
    <property type="molecule type" value="Genomic_DNA"/>
</dbReference>
<sequence>MFVYYPVMITHDLSDRIAVVAGATRGAGRAIAIELGALGATVYGTGRSTREGRSVMDRPETIEGTAERVTAAGGTGIAVRCDHSMPGEVAALADRIGAEYGRVDILVNDVWGGDHLVDWEKKLWEHPLDDTLAVIRNGVETHVITSHHLLPLVLKSDGGLVVEVGDGKGEVPYRGNIAYDIVKSTVVRLAGSLNAELSPSGAMALSVTPGFLRSEAMLERIGVTEQNWHDAADFGGGFFVHSETPHLLGRGLAALAADPGRSRFAGDSLGSWDLMREYGVVDLDGRSPDWGSVDAEARRSIVDDGFPDVGA</sequence>
<comment type="caution">
    <text evidence="1">The sequence shown here is derived from an EMBL/GenBank/DDBJ whole genome shotgun (WGS) entry which is preliminary data.</text>
</comment>
<dbReference type="Gene3D" id="3.40.50.720">
    <property type="entry name" value="NAD(P)-binding Rossmann-like Domain"/>
    <property type="match status" value="1"/>
</dbReference>
<dbReference type="NCBIfam" id="NF006159">
    <property type="entry name" value="PRK08303.1"/>
    <property type="match status" value="1"/>
</dbReference>
<organism evidence="1 2">
    <name type="scientific">Actinopolymorpha rutila</name>
    <dbReference type="NCBI Taxonomy" id="446787"/>
    <lineage>
        <taxon>Bacteria</taxon>
        <taxon>Bacillati</taxon>
        <taxon>Actinomycetota</taxon>
        <taxon>Actinomycetes</taxon>
        <taxon>Propionibacteriales</taxon>
        <taxon>Actinopolymorphaceae</taxon>
        <taxon>Actinopolymorpha</taxon>
    </lineage>
</organism>
<protein>
    <submittedName>
        <fullName evidence="1">NAD(P)-dependent dehydrogenase (Short-subunit alcohol dehydrogenase family)</fullName>
    </submittedName>
</protein>